<dbReference type="InterPro" id="IPR051292">
    <property type="entry name" value="Xyl/GlcA_transferase"/>
</dbReference>
<evidence type="ECO:0000256" key="6">
    <source>
        <dbReference type="ARBA" id="ARBA00023180"/>
    </source>
</evidence>
<sequence>MWKRSRDRRSAFELSRTILMDPPTRRRNASRSGVLGGSSVSSVGGLDASASSALSGLDAAASSPRASLSGSSAYGGLPSRSDSDLSSATDGLPLFRHSSERRQRPDQRRRRRKKDRRVQMIVRAILLSFVVITCALVIMVMRLSTSVDGYRHSEADDRPELTVKHLHEEVVDTDTLIDVVDNRVPISKGNAEPNSGAQVDSNHDTEKRQGTQNYADVSRSKLSDSRPALLKEKNVGFRDQKTRDGKKVNAIFKTRFNGAPPCTQLDPDDISYTLVTQLSYDRLWMMKQHCERWGPHPISVVIYTDESLAQLTEKLVSLGCDVMQLTVQTLSKSAYDPEEYPVNVMRNMAMSAVKTTHIMYADADFWEITNLFDVLNMASVRKEFAADHKLAAVVPAFMVKRQCEEYRDCREENLAKMPNTTQQIFELVMDHQAGAFDPTNRGGHGSTAYGKWYKQHEGELYDIPCFKSNRYEPYLALRYCEDLPPFQEQFTGYGKNKMTWVMQLRRQGWDFSQLGRIFLVHYPHLDSKARLKWNEGPKKIFEEVKEDKEKRRRRPNELTDVDWNTFVRGRMDQLYLDFRDWLDKEIPDNARVKLCEDANDDDKMLWVNKKE</sequence>
<dbReference type="PANTHER" id="PTHR12270:SF52">
    <property type="entry name" value="GLYCOSYLTRANSFERASE-LIKE PROTEIN GNT13-RELATED"/>
    <property type="match status" value="1"/>
</dbReference>
<dbReference type="AlphaFoldDB" id="A0A7S4J0I3"/>
<dbReference type="EMBL" id="HBKQ01027556">
    <property type="protein sequence ID" value="CAE2245742.1"/>
    <property type="molecule type" value="Transcribed_RNA"/>
</dbReference>
<evidence type="ECO:0000256" key="7">
    <source>
        <dbReference type="SAM" id="MobiDB-lite"/>
    </source>
</evidence>
<evidence type="ECO:0000256" key="1">
    <source>
        <dbReference type="ARBA" id="ARBA00004606"/>
    </source>
</evidence>
<dbReference type="GO" id="GO:0016020">
    <property type="term" value="C:membrane"/>
    <property type="evidence" value="ECO:0007669"/>
    <property type="project" value="UniProtKB-SubCell"/>
</dbReference>
<keyword evidence="3" id="KW-0735">Signal-anchor</keyword>
<dbReference type="Pfam" id="PF13896">
    <property type="entry name" value="Glyco_transf_49"/>
    <property type="match status" value="1"/>
</dbReference>
<feature type="region of interest" description="Disordered" evidence="7">
    <location>
        <begin position="63"/>
        <end position="115"/>
    </location>
</feature>
<feature type="compositionally biased region" description="Low complexity" evidence="7">
    <location>
        <begin position="63"/>
        <end position="79"/>
    </location>
</feature>
<evidence type="ECO:0000256" key="8">
    <source>
        <dbReference type="SAM" id="Phobius"/>
    </source>
</evidence>
<keyword evidence="6" id="KW-0325">Glycoprotein</keyword>
<name>A0A7S4J0I3_9STRA</name>
<proteinExistence type="predicted"/>
<feature type="compositionally biased region" description="Basic and acidic residues" evidence="7">
    <location>
        <begin position="97"/>
        <end position="106"/>
    </location>
</feature>
<feature type="region of interest" description="Disordered" evidence="7">
    <location>
        <begin position="183"/>
        <end position="218"/>
    </location>
</feature>
<evidence type="ECO:0008006" key="10">
    <source>
        <dbReference type="Google" id="ProtNLM"/>
    </source>
</evidence>
<evidence type="ECO:0000313" key="9">
    <source>
        <dbReference type="EMBL" id="CAE2245742.1"/>
    </source>
</evidence>
<dbReference type="GO" id="GO:0035269">
    <property type="term" value="P:protein O-linked glycosylation via mannose"/>
    <property type="evidence" value="ECO:0007669"/>
    <property type="project" value="TreeGrafter"/>
</dbReference>
<keyword evidence="5 8" id="KW-0472">Membrane</keyword>
<dbReference type="GO" id="GO:0042285">
    <property type="term" value="F:xylosyltransferase activity"/>
    <property type="evidence" value="ECO:0007669"/>
    <property type="project" value="TreeGrafter"/>
</dbReference>
<evidence type="ECO:0000256" key="5">
    <source>
        <dbReference type="ARBA" id="ARBA00023136"/>
    </source>
</evidence>
<dbReference type="PANTHER" id="PTHR12270">
    <property type="entry name" value="GLYCOSYLTRANSFERASE-RELATED"/>
    <property type="match status" value="1"/>
</dbReference>
<organism evidence="9">
    <name type="scientific">Odontella aurita</name>
    <dbReference type="NCBI Taxonomy" id="265563"/>
    <lineage>
        <taxon>Eukaryota</taxon>
        <taxon>Sar</taxon>
        <taxon>Stramenopiles</taxon>
        <taxon>Ochrophyta</taxon>
        <taxon>Bacillariophyta</taxon>
        <taxon>Mediophyceae</taxon>
        <taxon>Biddulphiophycidae</taxon>
        <taxon>Eupodiscales</taxon>
        <taxon>Odontellaceae</taxon>
        <taxon>Odontella</taxon>
    </lineage>
</organism>
<comment type="subcellular location">
    <subcellularLocation>
        <location evidence="1">Membrane</location>
        <topology evidence="1">Single-pass type II membrane protein</topology>
    </subcellularLocation>
</comment>
<protein>
    <recommendedName>
        <fullName evidence="10">Glycosyltransferase-like protein LARGE2</fullName>
    </recommendedName>
</protein>
<keyword evidence="4 8" id="KW-1133">Transmembrane helix</keyword>
<evidence type="ECO:0000256" key="4">
    <source>
        <dbReference type="ARBA" id="ARBA00022989"/>
    </source>
</evidence>
<dbReference type="GO" id="GO:0015020">
    <property type="term" value="F:glucuronosyltransferase activity"/>
    <property type="evidence" value="ECO:0007669"/>
    <property type="project" value="TreeGrafter"/>
</dbReference>
<evidence type="ECO:0000256" key="2">
    <source>
        <dbReference type="ARBA" id="ARBA00022692"/>
    </source>
</evidence>
<accession>A0A7S4J0I3</accession>
<evidence type="ECO:0000256" key="3">
    <source>
        <dbReference type="ARBA" id="ARBA00022968"/>
    </source>
</evidence>
<feature type="region of interest" description="Disordered" evidence="7">
    <location>
        <begin position="18"/>
        <end position="42"/>
    </location>
</feature>
<feature type="transmembrane region" description="Helical" evidence="8">
    <location>
        <begin position="120"/>
        <end position="141"/>
    </location>
</feature>
<keyword evidence="2 8" id="KW-0812">Transmembrane</keyword>
<gene>
    <name evidence="9" type="ORF">OAUR00152_LOCUS18630</name>
</gene>
<reference evidence="9" key="1">
    <citation type="submission" date="2021-01" db="EMBL/GenBank/DDBJ databases">
        <authorList>
            <person name="Corre E."/>
            <person name="Pelletier E."/>
            <person name="Niang G."/>
            <person name="Scheremetjew M."/>
            <person name="Finn R."/>
            <person name="Kale V."/>
            <person name="Holt S."/>
            <person name="Cochrane G."/>
            <person name="Meng A."/>
            <person name="Brown T."/>
            <person name="Cohen L."/>
        </authorList>
    </citation>
    <scope>NUCLEOTIDE SEQUENCE</scope>
    <source>
        <strain evidence="9">Isolate 1302-5</strain>
    </source>
</reference>